<name>A0A438HC78_VITVI</name>
<proteinExistence type="predicted"/>
<keyword evidence="1" id="KW-0418">Kinase</keyword>
<dbReference type="Proteomes" id="UP000288805">
    <property type="component" value="Unassembled WGS sequence"/>
</dbReference>
<comment type="caution">
    <text evidence="1">The sequence shown here is derived from an EMBL/GenBank/DDBJ whole genome shotgun (WGS) entry which is preliminary data.</text>
</comment>
<sequence>MIIIESLIDVQRLDNLEESSNALDKSIDLLLKTAQSLNALREVIVKGLESGLRNDAPDAAIAMRQKWRLCEIGLEDYSFVLLSRFLNALEAVGGAQQLKENAESKNVSSWNDPLGALFIGISQLGLSGWKPEECTAIGNELLAWKEKGSEDGKAIWALRLKATLDRSRRLTEEYSEVLLQMFPQKVEIYIDARKALGIPENSVRTYTEAEIRAGVIFQVSKLCTLLLKAVRSTLGSQGWDVIVPGAAHGTLVQHVYLSPLFPNVRV</sequence>
<organism evidence="1 2">
    <name type="scientific">Vitis vinifera</name>
    <name type="common">Grape</name>
    <dbReference type="NCBI Taxonomy" id="29760"/>
    <lineage>
        <taxon>Eukaryota</taxon>
        <taxon>Viridiplantae</taxon>
        <taxon>Streptophyta</taxon>
        <taxon>Embryophyta</taxon>
        <taxon>Tracheophyta</taxon>
        <taxon>Spermatophyta</taxon>
        <taxon>Magnoliopsida</taxon>
        <taxon>eudicotyledons</taxon>
        <taxon>Gunneridae</taxon>
        <taxon>Pentapetalae</taxon>
        <taxon>rosids</taxon>
        <taxon>Vitales</taxon>
        <taxon>Vitaceae</taxon>
        <taxon>Viteae</taxon>
        <taxon>Vitis</taxon>
    </lineage>
</organism>
<protein>
    <submittedName>
        <fullName evidence="1">Phosphoglucan, water dikinase, chloroplastic</fullName>
    </submittedName>
</protein>
<gene>
    <name evidence="1" type="primary">GWD3_7</name>
    <name evidence="1" type="ORF">CK203_049053</name>
</gene>
<dbReference type="PANTHER" id="PTHR47453:SF1">
    <property type="entry name" value="PHOSPHOGLUCAN, WATER DIKINASE, CHLOROPLASTIC"/>
    <property type="match status" value="1"/>
</dbReference>
<evidence type="ECO:0000313" key="1">
    <source>
        <dbReference type="EMBL" id="RVW82078.1"/>
    </source>
</evidence>
<dbReference type="AlphaFoldDB" id="A0A438HC78"/>
<accession>A0A438HC78</accession>
<dbReference type="GO" id="GO:0016301">
    <property type="term" value="F:kinase activity"/>
    <property type="evidence" value="ECO:0007669"/>
    <property type="project" value="UniProtKB-KW"/>
</dbReference>
<dbReference type="PANTHER" id="PTHR47453">
    <property type="entry name" value="PHOSPHOGLUCAN, WATER DIKINASE, CHLOROPLASTIC"/>
    <property type="match status" value="1"/>
</dbReference>
<dbReference type="EMBL" id="QGNW01000245">
    <property type="protein sequence ID" value="RVW82078.1"/>
    <property type="molecule type" value="Genomic_DNA"/>
</dbReference>
<reference evidence="1 2" key="1">
    <citation type="journal article" date="2018" name="PLoS Genet.">
        <title>Population sequencing reveals clonal diversity and ancestral inbreeding in the grapevine cultivar Chardonnay.</title>
        <authorList>
            <person name="Roach M.J."/>
            <person name="Johnson D.L."/>
            <person name="Bohlmann J."/>
            <person name="van Vuuren H.J."/>
            <person name="Jones S.J."/>
            <person name="Pretorius I.S."/>
            <person name="Schmidt S.A."/>
            <person name="Borneman A.R."/>
        </authorList>
    </citation>
    <scope>NUCLEOTIDE SEQUENCE [LARGE SCALE GENOMIC DNA]</scope>
    <source>
        <strain evidence="2">cv. Chardonnay</strain>
        <tissue evidence="1">Leaf</tissue>
    </source>
</reference>
<evidence type="ECO:0000313" key="2">
    <source>
        <dbReference type="Proteomes" id="UP000288805"/>
    </source>
</evidence>
<keyword evidence="1" id="KW-0808">Transferase</keyword>